<evidence type="ECO:0000313" key="2">
    <source>
        <dbReference type="EMBL" id="PIM54459.1"/>
    </source>
</evidence>
<dbReference type="InterPro" id="IPR024983">
    <property type="entry name" value="CHAT_dom"/>
</dbReference>
<organism evidence="2 3">
    <name type="scientific">Roseateles chitinivorans</name>
    <dbReference type="NCBI Taxonomy" id="2917965"/>
    <lineage>
        <taxon>Bacteria</taxon>
        <taxon>Pseudomonadati</taxon>
        <taxon>Pseudomonadota</taxon>
        <taxon>Betaproteobacteria</taxon>
        <taxon>Burkholderiales</taxon>
        <taxon>Sphaerotilaceae</taxon>
        <taxon>Roseateles</taxon>
    </lineage>
</organism>
<gene>
    <name evidence="2" type="ORF">CS062_04815</name>
</gene>
<reference evidence="2 3" key="1">
    <citation type="submission" date="2017-11" db="EMBL/GenBank/DDBJ databases">
        <title>Draft genome sequence of Mitsuaria sp. HWN-4.</title>
        <authorList>
            <person name="Gundlapally S.R."/>
        </authorList>
    </citation>
    <scope>NUCLEOTIDE SEQUENCE [LARGE SCALE GENOMIC DNA]</scope>
    <source>
        <strain evidence="2 3">HWN-4</strain>
    </source>
</reference>
<accession>A0A2G9CG33</accession>
<protein>
    <recommendedName>
        <fullName evidence="1">CHAT domain-containing protein</fullName>
    </recommendedName>
</protein>
<sequence>MARPSSCSASRGGTLMADFLLVFCPQQQGLEVEQIKKQLRRFGAHAVQQETTCETGLEQLQQQRFDFVIVGSRLAADAGAVVEDGGGLDFCRRARLLTQTPMMLLAPALTSELQRESARVPGLTAYADPGTAGGFALELLQPGQRVDPCLAIRVKASETGWSFDIDGIGFKFHGDGMLTVPRSAWMRWEAQHMFQPDWYDEFSDIGESIRIALCDENPHFKVQRELGRAAAAMQLGDAGRELPDRLTFAVSEACYPLMLEAVFDPSLRPEPWLAQAASVARRLLESDGDASQDLFSGPPAARRALLICADTHGSVFSAKLLGGQVRLDPLTSVRLECARVRKLLTTRDARTGQPLFYEDNIRVLGMDGPVTRAALDAALREGNWDLIHFAGHTCFQRHGAQQRGGTGFLFIGPAEEPEGIDFGDIVSYMREARFVYLSSCESGNSGFAALAATAGIHAVLGYRCRVNDRTAALQARLFYRMLLRSHSLNAAFGLARRRIYKRYRDRDNAWASAMLVTPEFRS</sequence>
<evidence type="ECO:0000313" key="3">
    <source>
        <dbReference type="Proteomes" id="UP000231501"/>
    </source>
</evidence>
<feature type="domain" description="CHAT" evidence="1">
    <location>
        <begin position="239"/>
        <end position="516"/>
    </location>
</feature>
<comment type="caution">
    <text evidence="2">The sequence shown here is derived from an EMBL/GenBank/DDBJ whole genome shotgun (WGS) entry which is preliminary data.</text>
</comment>
<dbReference type="EMBL" id="PEOG01000010">
    <property type="protein sequence ID" value="PIM54459.1"/>
    <property type="molecule type" value="Genomic_DNA"/>
</dbReference>
<dbReference type="AlphaFoldDB" id="A0A2G9CG33"/>
<proteinExistence type="predicted"/>
<evidence type="ECO:0000259" key="1">
    <source>
        <dbReference type="Pfam" id="PF12770"/>
    </source>
</evidence>
<name>A0A2G9CG33_9BURK</name>
<dbReference type="Pfam" id="PF12770">
    <property type="entry name" value="CHAT"/>
    <property type="match status" value="1"/>
</dbReference>
<keyword evidence="3" id="KW-1185">Reference proteome</keyword>
<dbReference type="Proteomes" id="UP000231501">
    <property type="component" value="Unassembled WGS sequence"/>
</dbReference>